<organism evidence="1 2">
    <name type="scientific">Enterococcus faecalis TX4248</name>
    <dbReference type="NCBI Taxonomy" id="749495"/>
    <lineage>
        <taxon>Bacteria</taxon>
        <taxon>Bacillati</taxon>
        <taxon>Bacillota</taxon>
        <taxon>Bacilli</taxon>
        <taxon>Lactobacillales</taxon>
        <taxon>Enterococcaceae</taxon>
        <taxon>Enterococcus</taxon>
    </lineage>
</organism>
<evidence type="ECO:0000313" key="2">
    <source>
        <dbReference type="Proteomes" id="UP000004846"/>
    </source>
</evidence>
<accession>A0A125W9B5</accession>
<dbReference type="RefSeq" id="WP_002365807.1">
    <property type="nucleotide sequence ID" value="NZ_GL454415.1"/>
</dbReference>
<proteinExistence type="predicted"/>
<dbReference type="Proteomes" id="UP000004846">
    <property type="component" value="Unassembled WGS sequence"/>
</dbReference>
<dbReference type="AlphaFoldDB" id="A0A125W9B5"/>
<dbReference type="HOGENOM" id="CLU_2093060_0_0_9"/>
<protein>
    <submittedName>
        <fullName evidence="1">Uncharacterized protein</fullName>
    </submittedName>
</protein>
<reference evidence="2" key="1">
    <citation type="submission" date="2010-07" db="EMBL/GenBank/DDBJ databases">
        <authorList>
            <person name="Weinstock G."/>
            <person name="Sodergren E."/>
            <person name="Clifton S."/>
            <person name="Fulton L."/>
            <person name="Fulton B."/>
            <person name="Courtney L."/>
            <person name="Fronick C."/>
            <person name="Harrison M."/>
            <person name="Strong C."/>
            <person name="Farmer C."/>
            <person name="Delahaunty K."/>
            <person name="Markovic C."/>
            <person name="Hall O."/>
            <person name="Minx P."/>
            <person name="Tomlinson C."/>
            <person name="Mitreva M."/>
            <person name="Hou S."/>
            <person name="Chen J."/>
            <person name="Wollam A."/>
            <person name="Pepin K.H."/>
            <person name="Johnson M."/>
            <person name="Bhonagiri V."/>
            <person name="Zhang X."/>
            <person name="Suruliraj S."/>
            <person name="Warren W."/>
            <person name="Chinwalla A."/>
            <person name="Mardis E.R."/>
            <person name="Wilson R.K."/>
        </authorList>
    </citation>
    <scope>NUCLEOTIDE SEQUENCE [LARGE SCALE GENOMIC DNA]</scope>
    <source>
        <strain evidence="2">TX4248</strain>
    </source>
</reference>
<name>A0A125W9B5_ENTFL</name>
<evidence type="ECO:0000313" key="1">
    <source>
        <dbReference type="EMBL" id="EFM83969.1"/>
    </source>
</evidence>
<dbReference type="EMBL" id="AEBR01000009">
    <property type="protein sequence ID" value="EFM83969.1"/>
    <property type="molecule type" value="Genomic_DNA"/>
</dbReference>
<gene>
    <name evidence="1" type="ORF">HMPREF9498_00421</name>
</gene>
<sequence length="118" mass="14161">MSATKEQLELFLFYLSETHTKSLSLHDLVTSRPRPEEARILLNINEVFTYYHSARVLYTSVPALENNKSEPFFQAFENFYFELKQHFFNEEDETHQLNERLEEMKIAFEQLTDDYNVL</sequence>
<comment type="caution">
    <text evidence="1">The sequence shown here is derived from an EMBL/GenBank/DDBJ whole genome shotgun (WGS) entry which is preliminary data.</text>
</comment>